<name>A0A8J4PT11_9MYCE</name>
<dbReference type="PANTHER" id="PTHR31378:SF29">
    <property type="entry name" value="EGF-LIKE DOMAIN-CONTAINING PROTEIN-RELATED"/>
    <property type="match status" value="1"/>
</dbReference>
<dbReference type="Pfam" id="PF23034">
    <property type="entry name" value="DUF7035"/>
    <property type="match status" value="1"/>
</dbReference>
<evidence type="ECO:0000259" key="3">
    <source>
        <dbReference type="Pfam" id="PF22933"/>
    </source>
</evidence>
<evidence type="ECO:0000259" key="6">
    <source>
        <dbReference type="Pfam" id="PF24893"/>
    </source>
</evidence>
<dbReference type="EMBL" id="AJWJ01000252">
    <property type="protein sequence ID" value="KAF2072741.1"/>
    <property type="molecule type" value="Genomic_DNA"/>
</dbReference>
<evidence type="ECO:0000259" key="5">
    <source>
        <dbReference type="Pfam" id="PF23034"/>
    </source>
</evidence>
<feature type="domain" description="DUF7743" evidence="6">
    <location>
        <begin position="441"/>
        <end position="550"/>
    </location>
</feature>
<evidence type="ECO:0000256" key="2">
    <source>
        <dbReference type="SAM" id="Phobius"/>
    </source>
</evidence>
<accession>A0A8J4PT11</accession>
<feature type="domain" description="DUF7034" evidence="4">
    <location>
        <begin position="799"/>
        <end position="915"/>
    </location>
</feature>
<keyword evidence="2" id="KW-0472">Membrane</keyword>
<dbReference type="Pfam" id="PF22933">
    <property type="entry name" value="ComC_SSD"/>
    <property type="match status" value="1"/>
</dbReference>
<feature type="compositionally biased region" description="Low complexity" evidence="1">
    <location>
        <begin position="1029"/>
        <end position="1047"/>
    </location>
</feature>
<organism evidence="8 9">
    <name type="scientific">Polysphondylium violaceum</name>
    <dbReference type="NCBI Taxonomy" id="133409"/>
    <lineage>
        <taxon>Eukaryota</taxon>
        <taxon>Amoebozoa</taxon>
        <taxon>Evosea</taxon>
        <taxon>Eumycetozoa</taxon>
        <taxon>Dictyostelia</taxon>
        <taxon>Dictyosteliales</taxon>
        <taxon>Dictyosteliaceae</taxon>
        <taxon>Polysphondylium</taxon>
    </lineage>
</organism>
<sequence length="1387" mass="155059">MKLFKFYVSLLFVFFILGNLVDSLLLTYVEDPNRTIDNSRYADLTYKNCTRFFSVLVDHATPLTAYRIDGFDFSSYSILTNGTLDYFTLTIKVPSGSGSFQIFASTLTESETLDINYECYETIHPQFTKLGFTKQATSTQFSLLYEFKINNNIAKTLLQFYLSKGSYDGWGFQVSQLSYNTFFLSMYIATGSLSPSNTSLDNFVSLVAGDDSYGENFTITLDYPNIEYSIPDFTCSSPTATTTHVLWCSVNVLKSDPKNLFFLLNINNGAGAVPLFSPAYGTPENSTYISVINLSQTTYLTGDLTIKTYICINQYCANTLSTSSTINQPSIVYPNMTSHNYEGGSPNSNLGGARMMYFNTETLFYLKDINPYILSTTLNGPLVYTPKFYLNDGAFGLSSGTFDHYLSSAIAVVSKYESRPLIDFVFQNINENLGITMAYSTDIKAPILSSLELIPIPGNNRYIILRAAIVDDDSGFSQLIAHMNTPILSLLTSENLVQGSRLDGIYEAVIENSQFNYATFYISDFSSNMNTYGINDPTTDLTKRIVISNPKEYNYNILDFEITSASWSDRVVNATHGSFTTTFRFSVVNPFTEYSPTLTLSKDFYVFLEPTIFYGQWNNSSQQYEIPVTIPMRIFTGVVTFDFYYFKVISSQHISNSFPDSILWVYSEDADMFGPIIDQLEFYPQHSNPITIGSSGQNIGWTFQVSDKLNGFEYGNLTVIGDYDQVERIFTLDPNNQTQVISFFIQPVCKSQGFTIKSIYLRDRGGFVSNIDSAFLKYLDISYRTINTSCPANPDVDPPNLISFVVDNNVLDVGSANRNVTFTFVVEDMDSGIYLDKLPFIYLTGIQRIVKQKSTLISSTPTQATFKCKLTVPYGFGYPEFVAVSLYGIMDNNANFRGYSAYDLQNLGRNYVIGLDTSIFNPTSVLIEKTSDITTDGGELVIFGKGFGLDSNKIVVKLNFDDGSGYSYQASASFASATVLIIDVKPITKPFKVLVDKSSSLYVSNEYTVYPKRPPLRTPPYDPNPPSPSSSFSSQQTESSSSSELPPVTQAPNQCINDCGGSSQGYCSVTGCICYSPWMGIDCKSKVIIIPTPSINNTLPSTNISIPSQSTNEAIAYKGLISIVELQELNQYKELVYKYPFTQWIWSNISTDNEPVKYLYSTNITNQLDQSTTTVNVSIQYFDKDENIKFAGELLNMNQYSIKYSINITSYTFTNSLNQLQLIMKVSLESQKNQGCSALESGNTTVTNSEYVKLQVDDHSLYGRFVKRGIIDGRISAVTNQLLQHYDGESTQFNNIQSYIGINVRSYKRLVQLDPDFSVLVDQRPAADDTNAVCSSQKKKLSTAQLAGIIIGSVAFAAIVITSVTYYIVKKRKQENFERKLQNLNKD</sequence>
<evidence type="ECO:0000259" key="7">
    <source>
        <dbReference type="Pfam" id="PF25820"/>
    </source>
</evidence>
<evidence type="ECO:0008006" key="10">
    <source>
        <dbReference type="Google" id="ProtNLM"/>
    </source>
</evidence>
<evidence type="ECO:0000256" key="1">
    <source>
        <dbReference type="SAM" id="MobiDB-lite"/>
    </source>
</evidence>
<dbReference type="InterPro" id="IPR056645">
    <property type="entry name" value="DUF7743"/>
</dbReference>
<dbReference type="InterPro" id="IPR057709">
    <property type="entry name" value="DUF7949"/>
</dbReference>
<feature type="region of interest" description="Disordered" evidence="1">
    <location>
        <begin position="1013"/>
        <end position="1048"/>
    </location>
</feature>
<dbReference type="Proteomes" id="UP000695562">
    <property type="component" value="Unassembled WGS sequence"/>
</dbReference>
<feature type="transmembrane region" description="Helical" evidence="2">
    <location>
        <begin position="1346"/>
        <end position="1369"/>
    </location>
</feature>
<feature type="domain" description="DUF7949" evidence="7">
    <location>
        <begin position="1054"/>
        <end position="1087"/>
    </location>
</feature>
<reference evidence="8" key="1">
    <citation type="submission" date="2020-01" db="EMBL/GenBank/DDBJ databases">
        <title>Development of genomics and gene disruption for Polysphondylium violaceum indicates a role for the polyketide synthase stlB in stalk morphogenesis.</title>
        <authorList>
            <person name="Narita B."/>
            <person name="Kawabe Y."/>
            <person name="Kin K."/>
            <person name="Saito T."/>
            <person name="Gibbs R."/>
            <person name="Kuspa A."/>
            <person name="Muzny D."/>
            <person name="Queller D."/>
            <person name="Richards S."/>
            <person name="Strassman J."/>
            <person name="Sucgang R."/>
            <person name="Worley K."/>
            <person name="Schaap P."/>
        </authorList>
    </citation>
    <scope>NUCLEOTIDE SEQUENCE</scope>
    <source>
        <strain evidence="8">QSvi11</strain>
    </source>
</reference>
<feature type="domain" description="DUF7035" evidence="5">
    <location>
        <begin position="670"/>
        <end position="790"/>
    </location>
</feature>
<dbReference type="InterPro" id="IPR055463">
    <property type="entry name" value="DUF7035"/>
</dbReference>
<dbReference type="OrthoDB" id="21537at2759"/>
<feature type="domain" description="ComC supersandwich" evidence="3">
    <location>
        <begin position="1103"/>
        <end position="1320"/>
    </location>
</feature>
<comment type="caution">
    <text evidence="8">The sequence shown here is derived from an EMBL/GenBank/DDBJ whole genome shotgun (WGS) entry which is preliminary data.</text>
</comment>
<dbReference type="InterPro" id="IPR054484">
    <property type="entry name" value="ComC_SSD"/>
</dbReference>
<dbReference type="Pfam" id="PF25820">
    <property type="entry name" value="DUF7949"/>
    <property type="match status" value="1"/>
</dbReference>
<dbReference type="Pfam" id="PF23033">
    <property type="entry name" value="DUF7034"/>
    <property type="match status" value="1"/>
</dbReference>
<keyword evidence="2" id="KW-1133">Transmembrane helix</keyword>
<dbReference type="PANTHER" id="PTHR31378">
    <property type="entry name" value="EGF-LIKE DOMAIN-CONTAINING PROTEIN-RELATED-RELATED"/>
    <property type="match status" value="1"/>
</dbReference>
<keyword evidence="9" id="KW-1185">Reference proteome</keyword>
<evidence type="ECO:0000313" key="9">
    <source>
        <dbReference type="Proteomes" id="UP000695562"/>
    </source>
</evidence>
<dbReference type="InterPro" id="IPR055462">
    <property type="entry name" value="DUF7034"/>
</dbReference>
<keyword evidence="2" id="KW-0812">Transmembrane</keyword>
<proteinExistence type="predicted"/>
<protein>
    <recommendedName>
        <fullName evidence="10">EGF-like domain-containing protein</fullName>
    </recommendedName>
</protein>
<evidence type="ECO:0000259" key="4">
    <source>
        <dbReference type="Pfam" id="PF23033"/>
    </source>
</evidence>
<dbReference type="Pfam" id="PF24893">
    <property type="entry name" value="DUF7743"/>
    <property type="match status" value="1"/>
</dbReference>
<evidence type="ECO:0000313" key="8">
    <source>
        <dbReference type="EMBL" id="KAF2072741.1"/>
    </source>
</evidence>
<feature type="compositionally biased region" description="Pro residues" evidence="1">
    <location>
        <begin position="1013"/>
        <end position="1028"/>
    </location>
</feature>
<gene>
    <name evidence="8" type="ORF">CYY_005957</name>
</gene>